<keyword evidence="6" id="KW-1185">Reference proteome</keyword>
<proteinExistence type="predicted"/>
<keyword evidence="3" id="KW-0732">Signal</keyword>
<organism evidence="5 6">
    <name type="scientific">Deinococcus aluminii</name>
    <dbReference type="NCBI Taxonomy" id="1656885"/>
    <lineage>
        <taxon>Bacteria</taxon>
        <taxon>Thermotogati</taxon>
        <taxon>Deinococcota</taxon>
        <taxon>Deinococci</taxon>
        <taxon>Deinococcales</taxon>
        <taxon>Deinococcaceae</taxon>
        <taxon>Deinococcus</taxon>
    </lineage>
</organism>
<dbReference type="InterPro" id="IPR050695">
    <property type="entry name" value="N-acetylmuramoyl_amidase_3"/>
</dbReference>
<gene>
    <name evidence="5" type="ORF">Dalu01_02766</name>
</gene>
<dbReference type="Pfam" id="PF01520">
    <property type="entry name" value="Amidase_3"/>
    <property type="match status" value="1"/>
</dbReference>
<dbReference type="Proteomes" id="UP001404956">
    <property type="component" value="Unassembled WGS sequence"/>
</dbReference>
<comment type="caution">
    <text evidence="5">The sequence shown here is derived from an EMBL/GenBank/DDBJ whole genome shotgun (WGS) entry which is preliminary data.</text>
</comment>
<dbReference type="CDD" id="cd02696">
    <property type="entry name" value="MurNAc-LAA"/>
    <property type="match status" value="1"/>
</dbReference>
<evidence type="ECO:0000256" key="2">
    <source>
        <dbReference type="SAM" id="MobiDB-lite"/>
    </source>
</evidence>
<feature type="compositionally biased region" description="Polar residues" evidence="2">
    <location>
        <begin position="183"/>
        <end position="209"/>
    </location>
</feature>
<dbReference type="Gene3D" id="3.40.630.40">
    <property type="entry name" value="Zn-dependent exopeptidases"/>
    <property type="match status" value="1"/>
</dbReference>
<dbReference type="PANTHER" id="PTHR30404">
    <property type="entry name" value="N-ACETYLMURAMOYL-L-ALANINE AMIDASE"/>
    <property type="match status" value="1"/>
</dbReference>
<evidence type="ECO:0000313" key="5">
    <source>
        <dbReference type="EMBL" id="GAA5534358.1"/>
    </source>
</evidence>
<evidence type="ECO:0000313" key="6">
    <source>
        <dbReference type="Proteomes" id="UP001404956"/>
    </source>
</evidence>
<feature type="signal peptide" evidence="3">
    <location>
        <begin position="1"/>
        <end position="25"/>
    </location>
</feature>
<feature type="chain" id="PRO_5045793896" description="MurNAc-LAA domain-containing protein" evidence="3">
    <location>
        <begin position="26"/>
        <end position="629"/>
    </location>
</feature>
<feature type="compositionally biased region" description="Low complexity" evidence="2">
    <location>
        <begin position="210"/>
        <end position="230"/>
    </location>
</feature>
<feature type="region of interest" description="Disordered" evidence="2">
    <location>
        <begin position="34"/>
        <end position="74"/>
    </location>
</feature>
<dbReference type="PANTHER" id="PTHR30404:SF0">
    <property type="entry name" value="N-ACETYLMURAMOYL-L-ALANINE AMIDASE AMIC"/>
    <property type="match status" value="1"/>
</dbReference>
<dbReference type="EMBL" id="BAABRV010000007">
    <property type="protein sequence ID" value="GAA5534358.1"/>
    <property type="molecule type" value="Genomic_DNA"/>
</dbReference>
<accession>A0ABP9XHK8</accession>
<evidence type="ECO:0000256" key="3">
    <source>
        <dbReference type="SAM" id="SignalP"/>
    </source>
</evidence>
<dbReference type="SMART" id="SM00646">
    <property type="entry name" value="Ami_3"/>
    <property type="match status" value="1"/>
</dbReference>
<keyword evidence="1" id="KW-0378">Hydrolase</keyword>
<protein>
    <recommendedName>
        <fullName evidence="4">MurNAc-LAA domain-containing protein</fullName>
    </recommendedName>
</protein>
<dbReference type="SUPFAM" id="SSF53187">
    <property type="entry name" value="Zn-dependent exopeptidases"/>
    <property type="match status" value="1"/>
</dbReference>
<dbReference type="InterPro" id="IPR002508">
    <property type="entry name" value="MurNAc-LAA_cat"/>
</dbReference>
<dbReference type="RefSeq" id="WP_345455700.1">
    <property type="nucleotide sequence ID" value="NZ_BAABRV010000007.1"/>
</dbReference>
<evidence type="ECO:0000256" key="1">
    <source>
        <dbReference type="ARBA" id="ARBA00022801"/>
    </source>
</evidence>
<evidence type="ECO:0000259" key="4">
    <source>
        <dbReference type="SMART" id="SM00646"/>
    </source>
</evidence>
<sequence>MKRQVIFLSSVLSCGVAGSWAAAQADPFQRAAPAQAAPSLRGTPAATAAASTPGNLTGAPNLTFGAPRSSSDGSQTRVVFDLVPGMAYTLTPTFGGLRVDVRGVRVLPAVSARLGASVTEYRAGGGQVTLVTPFPLSLTEGWRASEATLASGTRVLILDFGPTLSGGASAPLRALVRMTPTATTPDASRALTSPLNLTSPVTGPSQTGTPQTVAAQASAAQTVAAPTSVSQTAPQTSAPLADQLPPGDAVPTAPRGSLPPPAPALPGQDPDKPSALAGRAPGNGQAGAALTPPRVGKNPGMTRVVLDLPPGTTYRVSPGGVGLRLDLSGVSASPQMGQDISPELRGWRYEPGADGVTVTLLTGTPLTARSGWRAQLVPPTPGSDRSRLAIDLSPALADLTPLTPRERVVATVPMLPAARGTAILAFSTSMVQPRVVIDPGHGGSDPGAVGAVVEKQVTLDVALRVRDLLRQAGVDAVLTRDSDRELNPVKNTDLVMRAAMGAPGTQLFLSIHVNAMPASNALHGYGVETWWNPNHPLSNSFAALIQKNVVAVTGAFPQGLRNNRSLAVLRNSRIPAALVEIGYTSHPVDGLNLKDTNYLDRVALGIAQGIREALVTGITAGGAVGGAGK</sequence>
<feature type="compositionally biased region" description="Low complexity" evidence="2">
    <location>
        <begin position="34"/>
        <end position="53"/>
    </location>
</feature>
<feature type="region of interest" description="Disordered" evidence="2">
    <location>
        <begin position="183"/>
        <end position="302"/>
    </location>
</feature>
<reference evidence="5 6" key="1">
    <citation type="submission" date="2024-02" db="EMBL/GenBank/DDBJ databases">
        <title>Deinococcus aluminii NBRC 112889.</title>
        <authorList>
            <person name="Ichikawa N."/>
            <person name="Katano-Makiyama Y."/>
            <person name="Hidaka K."/>
        </authorList>
    </citation>
    <scope>NUCLEOTIDE SEQUENCE [LARGE SCALE GENOMIC DNA]</scope>
    <source>
        <strain evidence="5 6">NBRC 112889</strain>
    </source>
</reference>
<name>A0ABP9XHK8_9DEIO</name>
<feature type="domain" description="MurNAc-LAA" evidence="4">
    <location>
        <begin position="505"/>
        <end position="611"/>
    </location>
</feature>